<organism evidence="2 3">
    <name type="scientific">Phocoenobacter uteri</name>
    <dbReference type="NCBI Taxonomy" id="146806"/>
    <lineage>
        <taxon>Bacteria</taxon>
        <taxon>Pseudomonadati</taxon>
        <taxon>Pseudomonadota</taxon>
        <taxon>Gammaproteobacteria</taxon>
        <taxon>Pasteurellales</taxon>
        <taxon>Pasteurellaceae</taxon>
        <taxon>Phocoenobacter</taxon>
    </lineage>
</organism>
<evidence type="ECO:0000313" key="3">
    <source>
        <dbReference type="Proteomes" id="UP000255417"/>
    </source>
</evidence>
<sequence>MGFNKTTGGACWFCYSHSSYYGEVPAENLIDENGHKIDENGTRVTDPVINPYSEEFREKWINDKNRENPSLPQLVTPEIQSGKE</sequence>
<evidence type="ECO:0000313" key="2">
    <source>
        <dbReference type="EMBL" id="SUB59167.1"/>
    </source>
</evidence>
<dbReference type="Proteomes" id="UP000255417">
    <property type="component" value="Unassembled WGS sequence"/>
</dbReference>
<name>A0A379CBX2_9PAST</name>
<feature type="region of interest" description="Disordered" evidence="1">
    <location>
        <begin position="63"/>
        <end position="84"/>
    </location>
</feature>
<dbReference type="EMBL" id="UGTA01000001">
    <property type="protein sequence ID" value="SUB59167.1"/>
    <property type="molecule type" value="Genomic_DNA"/>
</dbReference>
<dbReference type="AlphaFoldDB" id="A0A379CBX2"/>
<reference evidence="2 3" key="1">
    <citation type="submission" date="2018-06" db="EMBL/GenBank/DDBJ databases">
        <authorList>
            <consortium name="Pathogen Informatics"/>
            <person name="Doyle S."/>
        </authorList>
    </citation>
    <scope>NUCLEOTIDE SEQUENCE [LARGE SCALE GENOMIC DNA]</scope>
    <source>
        <strain evidence="2 3">NCTC12872</strain>
    </source>
</reference>
<keyword evidence="3" id="KW-1185">Reference proteome</keyword>
<accession>A0A379CBX2</accession>
<protein>
    <submittedName>
        <fullName evidence="2">Uncharacterized protein</fullName>
    </submittedName>
</protein>
<gene>
    <name evidence="2" type="ORF">NCTC12872_01142</name>
</gene>
<evidence type="ECO:0000256" key="1">
    <source>
        <dbReference type="SAM" id="MobiDB-lite"/>
    </source>
</evidence>
<proteinExistence type="predicted"/>
<dbReference type="RefSeq" id="WP_115315656.1">
    <property type="nucleotide sequence ID" value="NZ_LWIF01000001.1"/>
</dbReference>